<sequence>MLNQLAQISNILAFLLSIILFIKDSADPKTNIIFKGSPTIHIQSDYQNRSKRNTTLFIIVSIICGILIPFAAIQINSILLLIFFVSYLKQFINIQKIKKNGTPINFFSYFSLIGIGVGYFYIINKIIDLFPNITLSEPINIQFSHFFQGISESDGIEKIFTLLQNSSIVIEEIIPIFFEHLDVTLILHMLAISMLTYYTLNFGTNNQKMRFISVKGLLKYSIPDFIVFLIVILLLNTNLSVDLENKIIILFIVIWFINSSKK</sequence>
<feature type="transmembrane region" description="Helical" evidence="1">
    <location>
        <begin position="106"/>
        <end position="123"/>
    </location>
</feature>
<reference evidence="2 3" key="1">
    <citation type="submission" date="2017-05" db="EMBL/GenBank/DDBJ databases">
        <title>Virgibacillus sp. AK90 isolated from a saltern of Kakinada, India.</title>
        <authorList>
            <person name="Gupta V."/>
            <person name="Sidhu C."/>
            <person name="Korpole S."/>
            <person name="Pinnaka A.K."/>
        </authorList>
    </citation>
    <scope>NUCLEOTIDE SEQUENCE [LARGE SCALE GENOMIC DNA]</scope>
    <source>
        <strain evidence="2 3">AK90</strain>
    </source>
</reference>
<dbReference type="AlphaFoldDB" id="A0A3E0WLJ3"/>
<proteinExistence type="predicted"/>
<comment type="caution">
    <text evidence="2">The sequence shown here is derived from an EMBL/GenBank/DDBJ whole genome shotgun (WGS) entry which is preliminary data.</text>
</comment>
<dbReference type="EMBL" id="NFZX01000030">
    <property type="protein sequence ID" value="RFA33830.1"/>
    <property type="molecule type" value="Genomic_DNA"/>
</dbReference>
<evidence type="ECO:0000313" key="2">
    <source>
        <dbReference type="EMBL" id="RFA33830.1"/>
    </source>
</evidence>
<evidence type="ECO:0000256" key="1">
    <source>
        <dbReference type="SAM" id="Phobius"/>
    </source>
</evidence>
<evidence type="ECO:0000313" key="3">
    <source>
        <dbReference type="Proteomes" id="UP000256488"/>
    </source>
</evidence>
<protein>
    <submittedName>
        <fullName evidence="2">Uncharacterized protein</fullName>
    </submittedName>
</protein>
<gene>
    <name evidence="2" type="ORF">CAI16_13315</name>
</gene>
<feature type="transmembrane region" description="Helical" evidence="1">
    <location>
        <begin position="216"/>
        <end position="237"/>
    </location>
</feature>
<keyword evidence="1" id="KW-0812">Transmembrane</keyword>
<feature type="transmembrane region" description="Helical" evidence="1">
    <location>
        <begin position="56"/>
        <end position="85"/>
    </location>
</feature>
<dbReference type="RefSeq" id="WP_116278784.1">
    <property type="nucleotide sequence ID" value="NZ_NFZX01000030.1"/>
</dbReference>
<accession>A0A3E0WLJ3</accession>
<name>A0A3E0WLJ3_9BACI</name>
<organism evidence="2 3">
    <name type="scientific">Virgibacillus dokdonensis</name>
    <dbReference type="NCBI Taxonomy" id="302167"/>
    <lineage>
        <taxon>Bacteria</taxon>
        <taxon>Bacillati</taxon>
        <taxon>Bacillota</taxon>
        <taxon>Bacilli</taxon>
        <taxon>Bacillales</taxon>
        <taxon>Bacillaceae</taxon>
        <taxon>Virgibacillus</taxon>
    </lineage>
</organism>
<dbReference type="Proteomes" id="UP000256488">
    <property type="component" value="Unassembled WGS sequence"/>
</dbReference>
<keyword evidence="1" id="KW-0472">Membrane</keyword>
<keyword evidence="1" id="KW-1133">Transmembrane helix</keyword>
<feature type="transmembrane region" description="Helical" evidence="1">
    <location>
        <begin position="185"/>
        <end position="204"/>
    </location>
</feature>